<gene>
    <name evidence="1" type="ORF">S06H3_46347</name>
</gene>
<protein>
    <submittedName>
        <fullName evidence="1">Uncharacterized protein</fullName>
    </submittedName>
</protein>
<organism evidence="1">
    <name type="scientific">marine sediment metagenome</name>
    <dbReference type="NCBI Taxonomy" id="412755"/>
    <lineage>
        <taxon>unclassified sequences</taxon>
        <taxon>metagenomes</taxon>
        <taxon>ecological metagenomes</taxon>
    </lineage>
</organism>
<reference evidence="1" key="1">
    <citation type="journal article" date="2014" name="Front. Microbiol.">
        <title>High frequency of phylogenetically diverse reductive dehalogenase-homologous genes in deep subseafloor sedimentary metagenomes.</title>
        <authorList>
            <person name="Kawai M."/>
            <person name="Futagami T."/>
            <person name="Toyoda A."/>
            <person name="Takaki Y."/>
            <person name="Nishi S."/>
            <person name="Hori S."/>
            <person name="Arai W."/>
            <person name="Tsubouchi T."/>
            <person name="Morono Y."/>
            <person name="Uchiyama I."/>
            <person name="Ito T."/>
            <person name="Fujiyama A."/>
            <person name="Inagaki F."/>
            <person name="Takami H."/>
        </authorList>
    </citation>
    <scope>NUCLEOTIDE SEQUENCE</scope>
    <source>
        <strain evidence="1">Expedition CK06-06</strain>
    </source>
</reference>
<comment type="caution">
    <text evidence="1">The sequence shown here is derived from an EMBL/GenBank/DDBJ whole genome shotgun (WGS) entry which is preliminary data.</text>
</comment>
<sequence>MIRMETLVLRNGIILTMDSRDRVIENGAIAIQG</sequence>
<dbReference type="AlphaFoldDB" id="X1PMC5"/>
<dbReference type="EMBL" id="BARV01029022">
    <property type="protein sequence ID" value="GAI40215.1"/>
    <property type="molecule type" value="Genomic_DNA"/>
</dbReference>
<accession>X1PMC5</accession>
<evidence type="ECO:0000313" key="1">
    <source>
        <dbReference type="EMBL" id="GAI40215.1"/>
    </source>
</evidence>
<feature type="non-terminal residue" evidence="1">
    <location>
        <position position="33"/>
    </location>
</feature>
<proteinExistence type="predicted"/>
<name>X1PMC5_9ZZZZ</name>